<keyword evidence="4" id="KW-1185">Reference proteome</keyword>
<organism evidence="3 4">
    <name type="scientific">Natronospirillum operosum</name>
    <dbReference type="NCBI Taxonomy" id="2759953"/>
    <lineage>
        <taxon>Bacteria</taxon>
        <taxon>Pseudomonadati</taxon>
        <taxon>Pseudomonadota</taxon>
        <taxon>Gammaproteobacteria</taxon>
        <taxon>Oceanospirillales</taxon>
        <taxon>Natronospirillaceae</taxon>
        <taxon>Natronospirillum</taxon>
    </lineage>
</organism>
<evidence type="ECO:0000313" key="4">
    <source>
        <dbReference type="Proteomes" id="UP000297475"/>
    </source>
</evidence>
<dbReference type="GO" id="GO:0003824">
    <property type="term" value="F:catalytic activity"/>
    <property type="evidence" value="ECO:0007669"/>
    <property type="project" value="InterPro"/>
</dbReference>
<reference evidence="3 4" key="1">
    <citation type="submission" date="2019-04" db="EMBL/GenBank/DDBJ databases">
        <title>Natronospirillum operosus gen. nov., sp. nov., a haloalkaliphilic satellite isolated from decaying biomass of laboratory culture of cyanobacterium Geitlerinema sp. and proposal of Natronospirillaceae fam. nov. and Saccharospirillaceae fam. nov.</title>
        <authorList>
            <person name="Kevbrin V."/>
            <person name="Boltyanskaya Y."/>
            <person name="Koziaeva V."/>
            <person name="Grouzdev D.S."/>
            <person name="Park M."/>
            <person name="Cho J."/>
        </authorList>
    </citation>
    <scope>NUCLEOTIDE SEQUENCE [LARGE SCALE GENOMIC DNA]</scope>
    <source>
        <strain evidence="3 4">G-116</strain>
    </source>
</reference>
<name>A0A4Z0WGE6_9GAMM</name>
<dbReference type="RefSeq" id="WP_135482838.1">
    <property type="nucleotide sequence ID" value="NZ_SRMF01000002.1"/>
</dbReference>
<dbReference type="InterPro" id="IPR023631">
    <property type="entry name" value="Amidase_dom"/>
</dbReference>
<evidence type="ECO:0000259" key="2">
    <source>
        <dbReference type="Pfam" id="PF01425"/>
    </source>
</evidence>
<sequence>MAATELHYLTALEQAALIRDRKISPVDLAEASLARIESSDNQLNAWTQVDPEQTLAAATAAEQEISAGHYRGPLHGLTFGVKDQMHTDGFKTTLATRVLNEDEMEAGEQATIISRLRASGAILLGKQNLHEFGKGGTIDFPYGQPRNPWNLKHTASSSSSGSGIAPAAGHCSFSIGEDTGGSVRGPASCNGIVGLRPTHGLVSRHGGVMYAYTSDTFGPMARTVADTAAVLQAIAGHDPRDPISLRHPVPDYSSQLDGGIKGLRFAVVRELAQGEGTDPEVRAAFDTAVDTLRDAGATVEEISLPLAKWAVPLQLLSADADVAAQFLAQFLRDRYDRFDVGTRTRLAASSLIPATVYSRAMRARTLVREQVLAATRQYDALLTPTNVTPPKLIEASQEKVGGNHDVVSRLIERRICHYPFSLANVPAMSVPCGFARNGGVPIALQIAGRPLSEPLLFRIGHAYQQLTDWHRQHPDLGGITAAA</sequence>
<dbReference type="InterPro" id="IPR000120">
    <property type="entry name" value="Amidase"/>
</dbReference>
<feature type="domain" description="Amidase" evidence="2">
    <location>
        <begin position="28"/>
        <end position="456"/>
    </location>
</feature>
<dbReference type="Pfam" id="PF01425">
    <property type="entry name" value="Amidase"/>
    <property type="match status" value="1"/>
</dbReference>
<dbReference type="Proteomes" id="UP000297475">
    <property type="component" value="Unassembled WGS sequence"/>
</dbReference>
<dbReference type="PANTHER" id="PTHR11895:SF7">
    <property type="entry name" value="GLUTAMYL-TRNA(GLN) AMIDOTRANSFERASE SUBUNIT A, MITOCHONDRIAL"/>
    <property type="match status" value="1"/>
</dbReference>
<accession>A0A4Z0WGE6</accession>
<dbReference type="EMBL" id="SRMF01000002">
    <property type="protein sequence ID" value="TGG94271.1"/>
    <property type="molecule type" value="Genomic_DNA"/>
</dbReference>
<dbReference type="SUPFAM" id="SSF75304">
    <property type="entry name" value="Amidase signature (AS) enzymes"/>
    <property type="match status" value="1"/>
</dbReference>
<protein>
    <submittedName>
        <fullName evidence="3">Amidase</fullName>
    </submittedName>
</protein>
<dbReference type="InterPro" id="IPR036928">
    <property type="entry name" value="AS_sf"/>
</dbReference>
<evidence type="ECO:0000256" key="1">
    <source>
        <dbReference type="ARBA" id="ARBA00009199"/>
    </source>
</evidence>
<dbReference type="PANTHER" id="PTHR11895">
    <property type="entry name" value="TRANSAMIDASE"/>
    <property type="match status" value="1"/>
</dbReference>
<comment type="caution">
    <text evidence="3">The sequence shown here is derived from an EMBL/GenBank/DDBJ whole genome shotgun (WGS) entry which is preliminary data.</text>
</comment>
<dbReference type="Gene3D" id="3.90.1300.10">
    <property type="entry name" value="Amidase signature (AS) domain"/>
    <property type="match status" value="1"/>
</dbReference>
<gene>
    <name evidence="3" type="ORF">E4656_08890</name>
</gene>
<dbReference type="AlphaFoldDB" id="A0A4Z0WGE6"/>
<proteinExistence type="inferred from homology"/>
<evidence type="ECO:0000313" key="3">
    <source>
        <dbReference type="EMBL" id="TGG94271.1"/>
    </source>
</evidence>
<dbReference type="OrthoDB" id="9777859at2"/>
<comment type="similarity">
    <text evidence="1">Belongs to the amidase family.</text>
</comment>